<evidence type="ECO:0000313" key="2">
    <source>
        <dbReference type="Proteomes" id="UP000032214"/>
    </source>
</evidence>
<dbReference type="Proteomes" id="UP000032214">
    <property type="component" value="Unassembled WGS sequence"/>
</dbReference>
<reference evidence="1 2" key="1">
    <citation type="journal article" date="2013" name="Proc. Natl. Acad. Sci. U.S.A.">
        <title>Candidate phylum TM6 genome recovered from a hospital sink biofilm provides genomic insights into this uncultivated phylum.</title>
        <authorList>
            <person name="McLean J.S."/>
            <person name="Lombardo M.J."/>
            <person name="Badger J.H."/>
            <person name="Edlund A."/>
            <person name="Novotny M."/>
            <person name="Yee-Greenbaum J."/>
            <person name="Vyahhi N."/>
            <person name="Hall A.P."/>
            <person name="Yang Y."/>
            <person name="Dupont C.L."/>
            <person name="Ziegler M.G."/>
            <person name="Chitsaz H."/>
            <person name="Allen A.E."/>
            <person name="Yooseph S."/>
            <person name="Tesler G."/>
            <person name="Pevzner P.A."/>
            <person name="Friedman R.M."/>
            <person name="Nealson K.H."/>
            <person name="Venter J.C."/>
            <person name="Lasken R.S."/>
        </authorList>
    </citation>
    <scope>NUCLEOTIDE SEQUENCE [LARGE SCALE GENOMIC DNA]</scope>
    <source>
        <strain evidence="1 2">TM6SC1</strain>
    </source>
</reference>
<comment type="caution">
    <text evidence="1">The sequence shown here is derived from an EMBL/GenBank/DDBJ whole genome shotgun (WGS) entry which is preliminary data.</text>
</comment>
<evidence type="ECO:0000313" key="1">
    <source>
        <dbReference type="EMBL" id="KIX85213.1"/>
    </source>
</evidence>
<proteinExistence type="predicted"/>
<organism evidence="1 2">
    <name type="scientific">candidate division TM6 bacterium JCVI TM6SC1</name>
    <dbReference type="NCBI Taxonomy" id="1306947"/>
    <lineage>
        <taxon>Bacteria</taxon>
        <taxon>Candidatus Babelota</taxon>
        <taxon>Vermiphilus</taxon>
    </lineage>
</organism>
<protein>
    <submittedName>
        <fullName evidence="1">Uncharacterized protein</fullName>
    </submittedName>
</protein>
<dbReference type="STRING" id="1306947.J120_02705"/>
<sequence>MHYKYLGLFVSISVLYLQSHTMERDLCKPTFPVEQQARTAWIDTVLRPLIKNSIVERMYKDTVPTISKLSKISGTFAQKVFRANTYTPKIDLVKPDAYIQEAQFQDWYFFSMATGHQINEESWSDFISTFQTQFDTKKSDVYILGYDSLDTNLYKQCLIKESNYKTKEPYLRLNWPFTPICAITNQLIEKVLKDILINLQGIDLELQNFSNPYDPWLLLEIIHEELLRAKIIDEKVNLIYLAYYFYPAINTFGSLENIEAFLNKYSQNDKLLRYSLWRTLLCVGIQVNQTAVFKLFFEQATITQEFKELDTCMSRITQYVLGSRHSEYYCRPCEFSTEDIECFLLTNKNNYYTEYISVGILDLLLCATRWKSTNVALYILQNLVYNPDLYKYCDHNPSRLHITLRFMLYHAIENNDQILVNNLLHIISPTQPLHAYSDIIKALKYSKKYICVASYGRKTMPECQELLINKHPLISNSINDSYFHSLNYILSMESSQILLSEPLIIEMMGRRLWDFYDYYLKVQEKKPAEYWEPAGALAREGMLLLKFFQAMYKQKPTDKNLHTIIYELHKYTCSHHMIYEMLIGKEKIPNITKGI</sequence>
<accession>A0A0D2JLK1</accession>
<dbReference type="EMBL" id="ARQD01000002">
    <property type="protein sequence ID" value="KIX85213.1"/>
    <property type="molecule type" value="Genomic_DNA"/>
</dbReference>
<keyword evidence="2" id="KW-1185">Reference proteome</keyword>
<dbReference type="AlphaFoldDB" id="A0A0D2JLK1"/>
<gene>
    <name evidence="1" type="ORF">J120_02705</name>
</gene>
<name>A0A0D2JLK1_9BACT</name>